<gene>
    <name evidence="24" type="ORF">Nepgr_013777</name>
</gene>
<evidence type="ECO:0000256" key="8">
    <source>
        <dbReference type="ARBA" id="ARBA00022777"/>
    </source>
</evidence>
<evidence type="ECO:0000256" key="12">
    <source>
        <dbReference type="ARBA" id="ARBA00023157"/>
    </source>
</evidence>
<keyword evidence="7 17" id="KW-0547">Nucleotide-binding</keyword>
<keyword evidence="4 17" id="KW-0808">Transferase</keyword>
<dbReference type="CDD" id="cd14066">
    <property type="entry name" value="STKc_IRAK"/>
    <property type="match status" value="1"/>
</dbReference>
<dbReference type="SMART" id="SM00220">
    <property type="entry name" value="S_TKc"/>
    <property type="match status" value="1"/>
</dbReference>
<dbReference type="SMART" id="SM00473">
    <property type="entry name" value="PAN_AP"/>
    <property type="match status" value="1"/>
</dbReference>
<keyword evidence="8 17" id="KW-0418">Kinase</keyword>
<comment type="similarity">
    <text evidence="17">Belongs to the protein kinase superfamily. Ser/Thr protein kinase family.</text>
</comment>
<reference evidence="24" key="1">
    <citation type="submission" date="2023-05" db="EMBL/GenBank/DDBJ databases">
        <title>Nepenthes gracilis genome sequencing.</title>
        <authorList>
            <person name="Fukushima K."/>
        </authorList>
    </citation>
    <scope>NUCLEOTIDE SEQUENCE</scope>
    <source>
        <strain evidence="24">SING2019-196</strain>
    </source>
</reference>
<dbReference type="PIRSF" id="PIRSF000641">
    <property type="entry name" value="SRK"/>
    <property type="match status" value="1"/>
</dbReference>
<comment type="catalytic activity">
    <reaction evidence="15 17">
        <text>L-threonyl-[protein] + ATP = O-phospho-L-threonyl-[protein] + ADP + H(+)</text>
        <dbReference type="Rhea" id="RHEA:46608"/>
        <dbReference type="Rhea" id="RHEA-COMP:11060"/>
        <dbReference type="Rhea" id="RHEA-COMP:11605"/>
        <dbReference type="ChEBI" id="CHEBI:15378"/>
        <dbReference type="ChEBI" id="CHEBI:30013"/>
        <dbReference type="ChEBI" id="CHEBI:30616"/>
        <dbReference type="ChEBI" id="CHEBI:61977"/>
        <dbReference type="ChEBI" id="CHEBI:456216"/>
        <dbReference type="EC" id="2.7.11.1"/>
    </reaction>
</comment>
<evidence type="ECO:0000259" key="22">
    <source>
        <dbReference type="PROSITE" id="PS50927"/>
    </source>
</evidence>
<keyword evidence="25" id="KW-1185">Reference proteome</keyword>
<organism evidence="24 25">
    <name type="scientific">Nepenthes gracilis</name>
    <name type="common">Slender pitcher plant</name>
    <dbReference type="NCBI Taxonomy" id="150966"/>
    <lineage>
        <taxon>Eukaryota</taxon>
        <taxon>Viridiplantae</taxon>
        <taxon>Streptophyta</taxon>
        <taxon>Embryophyta</taxon>
        <taxon>Tracheophyta</taxon>
        <taxon>Spermatophyta</taxon>
        <taxon>Magnoliopsida</taxon>
        <taxon>eudicotyledons</taxon>
        <taxon>Gunneridae</taxon>
        <taxon>Pentapetalae</taxon>
        <taxon>Caryophyllales</taxon>
        <taxon>Nepenthaceae</taxon>
        <taxon>Nepenthes</taxon>
    </lineage>
</organism>
<dbReference type="PANTHER" id="PTHR32444">
    <property type="entry name" value="BULB-TYPE LECTIN DOMAIN-CONTAINING PROTEIN"/>
    <property type="match status" value="1"/>
</dbReference>
<protein>
    <recommendedName>
        <fullName evidence="17">Receptor-like serine/threonine-protein kinase</fullName>
        <ecNumber evidence="17">2.7.11.1</ecNumber>
    </recommendedName>
</protein>
<evidence type="ECO:0000313" key="24">
    <source>
        <dbReference type="EMBL" id="GMH11936.1"/>
    </source>
</evidence>
<keyword evidence="11 19" id="KW-0472">Membrane</keyword>
<evidence type="ECO:0000256" key="20">
    <source>
        <dbReference type="SAM" id="SignalP"/>
    </source>
</evidence>
<dbReference type="SMART" id="SM00108">
    <property type="entry name" value="B_lectin"/>
    <property type="match status" value="1"/>
</dbReference>
<dbReference type="PROSITE" id="PS00108">
    <property type="entry name" value="PROTEIN_KINASE_ST"/>
    <property type="match status" value="1"/>
</dbReference>
<comment type="catalytic activity">
    <reaction evidence="16 17">
        <text>L-seryl-[protein] + ATP = O-phospho-L-seryl-[protein] + ADP + H(+)</text>
        <dbReference type="Rhea" id="RHEA:17989"/>
        <dbReference type="Rhea" id="RHEA-COMP:9863"/>
        <dbReference type="Rhea" id="RHEA-COMP:11604"/>
        <dbReference type="ChEBI" id="CHEBI:15378"/>
        <dbReference type="ChEBI" id="CHEBI:29999"/>
        <dbReference type="ChEBI" id="CHEBI:30616"/>
        <dbReference type="ChEBI" id="CHEBI:83421"/>
        <dbReference type="ChEBI" id="CHEBI:456216"/>
        <dbReference type="EC" id="2.7.11.1"/>
    </reaction>
</comment>
<dbReference type="InterPro" id="IPR024171">
    <property type="entry name" value="SRK-like_kinase"/>
</dbReference>
<evidence type="ECO:0000256" key="5">
    <source>
        <dbReference type="ARBA" id="ARBA00022692"/>
    </source>
</evidence>
<evidence type="ECO:0000256" key="19">
    <source>
        <dbReference type="SAM" id="Phobius"/>
    </source>
</evidence>
<dbReference type="SUPFAM" id="SSF56112">
    <property type="entry name" value="Protein kinase-like (PK-like)"/>
    <property type="match status" value="1"/>
</dbReference>
<dbReference type="InterPro" id="IPR021820">
    <property type="entry name" value="S-locus_recpt_kinase_C"/>
</dbReference>
<dbReference type="InterPro" id="IPR011009">
    <property type="entry name" value="Kinase-like_dom_sf"/>
</dbReference>
<feature type="transmembrane region" description="Helical" evidence="19">
    <location>
        <begin position="437"/>
        <end position="457"/>
    </location>
</feature>
<dbReference type="InterPro" id="IPR003609">
    <property type="entry name" value="Pan_app"/>
</dbReference>
<accession>A0AAD3SKC9</accession>
<dbReference type="SUPFAM" id="SSF51110">
    <property type="entry name" value="alpha-D-mannose-specific plant lectins"/>
    <property type="match status" value="1"/>
</dbReference>
<evidence type="ECO:0000256" key="4">
    <source>
        <dbReference type="ARBA" id="ARBA00022679"/>
    </source>
</evidence>
<evidence type="ECO:0000256" key="7">
    <source>
        <dbReference type="ARBA" id="ARBA00022741"/>
    </source>
</evidence>
<comment type="caution">
    <text evidence="24">The sequence shown here is derived from an EMBL/GenBank/DDBJ whole genome shotgun (WGS) entry which is preliminary data.</text>
</comment>
<evidence type="ECO:0000256" key="6">
    <source>
        <dbReference type="ARBA" id="ARBA00022729"/>
    </source>
</evidence>
<dbReference type="Pfam" id="PF08276">
    <property type="entry name" value="PAN_2"/>
    <property type="match status" value="1"/>
</dbReference>
<evidence type="ECO:0000256" key="10">
    <source>
        <dbReference type="ARBA" id="ARBA00022989"/>
    </source>
</evidence>
<keyword evidence="6 20" id="KW-0732">Signal</keyword>
<feature type="domain" description="Protein kinase" evidence="21">
    <location>
        <begin position="493"/>
        <end position="773"/>
    </location>
</feature>
<dbReference type="Gene3D" id="3.50.4.10">
    <property type="entry name" value="Hepatocyte Growth Factor"/>
    <property type="match status" value="1"/>
</dbReference>
<sequence>MGSRRASISFSISLMLIILTIPDGNAIDTMDMAMPIRDGKTLLSSRGKFELGFFRPGSSNNRYVGIWYKKISLLTAVWVANREIPLVDSSGVLKITDPGILVLINGSGHVIWSTNSSRSTWVKNPVAQLLDSGNLVVREKNDENPDNFVWQSFDYPSDIHLPGMKLGWDLVTGIDSHITSWESSDDPSPGRYNYGIDHHGYPQLFLTTGSVVQCRFGPWNGVRFSGIPGMNANPIFTPWFVFNQNQTSYAYELRNSSMISHAVLKPYGQIQRVIWNNLTQEWDIYLAAPADSCDTYAICGAFGSCNIANSPGCGCLKGFTPKSPKDWDSGDWSDGCVRLTQLDCKSGDGFIKNSNVKLPDTRHSWYNKSMTLNECQRLCLQNCSCTAYSNLDVRGEGSGCLLWFNDLIDIRIFDDFGQDLYVRMASSELAGKKQSRIIVSTVLTAVVLLSIAITLYFKKRRKKKGCDMVDNGNEESEFPLLDFTEIAQATGNFSDGNMLGKGGFGRVYKGILKGGQEIAVKRLSKESAQGLDEFKNEVICIAKLQHRNLVKLLGYCIQAEERMLIYEYMPNKSLDHFIFDQTMPLDWPKRFHILNGIARGILYLHQDSRLRIIHRDLKASNILLDHDLNPKISDFGMARCFDGNEFEANTRRVVGTYGYMSPEYVIDGIFSTKSDVFSFGVLVLEIVSGKRNTRFQHPDHHHNLLGHAWRLYKKGESLKLVDPSVNLLNNTSQILRSIHIGLLCVQQFPEDRPSMSVVVVMLSSDCELPHPKQPGFFIPRNLWQIDSILSKTESVNEITITLVASR</sequence>
<dbReference type="Pfam" id="PF01453">
    <property type="entry name" value="B_lectin"/>
    <property type="match status" value="1"/>
</dbReference>
<evidence type="ECO:0000256" key="3">
    <source>
        <dbReference type="ARBA" id="ARBA00022553"/>
    </source>
</evidence>
<comment type="subcellular location">
    <subcellularLocation>
        <location evidence="1">Membrane</location>
        <topology evidence="1">Single-pass type I membrane protein</topology>
    </subcellularLocation>
</comment>
<dbReference type="EC" id="2.7.11.1" evidence="17"/>
<evidence type="ECO:0000256" key="14">
    <source>
        <dbReference type="ARBA" id="ARBA00023180"/>
    </source>
</evidence>
<dbReference type="Gene3D" id="1.10.510.10">
    <property type="entry name" value="Transferase(Phosphotransferase) domain 1"/>
    <property type="match status" value="1"/>
</dbReference>
<dbReference type="Gene3D" id="2.90.10.10">
    <property type="entry name" value="Bulb-type lectin domain"/>
    <property type="match status" value="1"/>
</dbReference>
<dbReference type="InterPro" id="IPR036426">
    <property type="entry name" value="Bulb-type_lectin_dom_sf"/>
</dbReference>
<dbReference type="InterPro" id="IPR000719">
    <property type="entry name" value="Prot_kinase_dom"/>
</dbReference>
<dbReference type="FunFam" id="1.10.510.10:FF:000060">
    <property type="entry name" value="G-type lectin S-receptor-like serine/threonine-protein kinase"/>
    <property type="match status" value="1"/>
</dbReference>
<dbReference type="FunFam" id="3.30.200.20:FF:000195">
    <property type="entry name" value="G-type lectin S-receptor-like serine/threonine-protein kinase"/>
    <property type="match status" value="1"/>
</dbReference>
<keyword evidence="10 19" id="KW-1133">Transmembrane helix</keyword>
<evidence type="ECO:0000259" key="21">
    <source>
        <dbReference type="PROSITE" id="PS50011"/>
    </source>
</evidence>
<dbReference type="Gene3D" id="3.30.200.20">
    <property type="entry name" value="Phosphorylase Kinase, domain 1"/>
    <property type="match status" value="1"/>
</dbReference>
<dbReference type="InterPro" id="IPR001245">
    <property type="entry name" value="Ser-Thr/Tyr_kinase_cat_dom"/>
</dbReference>
<evidence type="ECO:0000256" key="11">
    <source>
        <dbReference type="ARBA" id="ARBA00023136"/>
    </source>
</evidence>
<dbReference type="GO" id="GO:0016020">
    <property type="term" value="C:membrane"/>
    <property type="evidence" value="ECO:0007669"/>
    <property type="project" value="UniProtKB-SubCell"/>
</dbReference>
<feature type="binding site" evidence="18">
    <location>
        <position position="521"/>
    </location>
    <ligand>
        <name>ATP</name>
        <dbReference type="ChEBI" id="CHEBI:30616"/>
    </ligand>
</feature>
<dbReference type="GO" id="GO:0048544">
    <property type="term" value="P:recognition of pollen"/>
    <property type="evidence" value="ECO:0007669"/>
    <property type="project" value="InterPro"/>
</dbReference>
<keyword evidence="13" id="KW-0675">Receptor</keyword>
<dbReference type="GO" id="GO:0005524">
    <property type="term" value="F:ATP binding"/>
    <property type="evidence" value="ECO:0007669"/>
    <property type="project" value="UniProtKB-UniRule"/>
</dbReference>
<evidence type="ECO:0000256" key="16">
    <source>
        <dbReference type="ARBA" id="ARBA00048679"/>
    </source>
</evidence>
<dbReference type="InterPro" id="IPR017441">
    <property type="entry name" value="Protein_kinase_ATP_BS"/>
</dbReference>
<keyword evidence="14" id="KW-0325">Glycoprotein</keyword>
<dbReference type="PANTHER" id="PTHR32444:SF235">
    <property type="entry name" value="OS01G0783900 PROTEIN"/>
    <property type="match status" value="1"/>
</dbReference>
<dbReference type="PROSITE" id="PS50927">
    <property type="entry name" value="BULB_LECTIN"/>
    <property type="match status" value="1"/>
</dbReference>
<dbReference type="Pfam" id="PF07714">
    <property type="entry name" value="PK_Tyr_Ser-Thr"/>
    <property type="match status" value="1"/>
</dbReference>
<feature type="domain" description="Apple" evidence="23">
    <location>
        <begin position="344"/>
        <end position="425"/>
    </location>
</feature>
<keyword evidence="2 17" id="KW-0723">Serine/threonine-protein kinase</keyword>
<keyword evidence="5 19" id="KW-0812">Transmembrane</keyword>
<keyword evidence="3" id="KW-0597">Phosphoprotein</keyword>
<dbReference type="FunFam" id="3.50.4.10:FF:000002">
    <property type="entry name" value="G-type lectin S-receptor-like serine/threonine-protein kinase"/>
    <property type="match status" value="1"/>
</dbReference>
<dbReference type="InterPro" id="IPR000858">
    <property type="entry name" value="S_locus_glycoprot_dom"/>
</dbReference>
<dbReference type="InterPro" id="IPR001480">
    <property type="entry name" value="Bulb-type_lectin_dom"/>
</dbReference>
<dbReference type="Proteomes" id="UP001279734">
    <property type="component" value="Unassembled WGS sequence"/>
</dbReference>
<evidence type="ECO:0000256" key="17">
    <source>
        <dbReference type="PIRNR" id="PIRNR000641"/>
    </source>
</evidence>
<evidence type="ECO:0000256" key="2">
    <source>
        <dbReference type="ARBA" id="ARBA00022527"/>
    </source>
</evidence>
<dbReference type="CDD" id="cd01098">
    <property type="entry name" value="PAN_AP_plant"/>
    <property type="match status" value="1"/>
</dbReference>
<feature type="domain" description="Bulb-type lectin" evidence="22">
    <location>
        <begin position="27"/>
        <end position="150"/>
    </location>
</feature>
<proteinExistence type="inferred from homology"/>
<evidence type="ECO:0000256" key="13">
    <source>
        <dbReference type="ARBA" id="ARBA00023170"/>
    </source>
</evidence>
<dbReference type="FunFam" id="2.90.10.10:FF:000004">
    <property type="entry name" value="G-type lectin S-receptor-like serine/threonine-protein kinase"/>
    <property type="match status" value="1"/>
</dbReference>
<dbReference type="PROSITE" id="PS50011">
    <property type="entry name" value="PROTEIN_KINASE_DOM"/>
    <property type="match status" value="1"/>
</dbReference>
<evidence type="ECO:0000259" key="23">
    <source>
        <dbReference type="PROSITE" id="PS50948"/>
    </source>
</evidence>
<dbReference type="AlphaFoldDB" id="A0AAD3SKC9"/>
<evidence type="ECO:0000256" key="18">
    <source>
        <dbReference type="PROSITE-ProRule" id="PRU10141"/>
    </source>
</evidence>
<evidence type="ECO:0000256" key="15">
    <source>
        <dbReference type="ARBA" id="ARBA00047899"/>
    </source>
</evidence>
<dbReference type="CDD" id="cd00028">
    <property type="entry name" value="B_lectin"/>
    <property type="match status" value="1"/>
</dbReference>
<dbReference type="InterPro" id="IPR008271">
    <property type="entry name" value="Ser/Thr_kinase_AS"/>
</dbReference>
<dbReference type="PROSITE" id="PS50948">
    <property type="entry name" value="PAN"/>
    <property type="match status" value="1"/>
</dbReference>
<dbReference type="Pfam" id="PF11883">
    <property type="entry name" value="DUF3403"/>
    <property type="match status" value="1"/>
</dbReference>
<feature type="signal peptide" evidence="20">
    <location>
        <begin position="1"/>
        <end position="26"/>
    </location>
</feature>
<evidence type="ECO:0000256" key="9">
    <source>
        <dbReference type="ARBA" id="ARBA00022840"/>
    </source>
</evidence>
<dbReference type="PROSITE" id="PS00107">
    <property type="entry name" value="PROTEIN_KINASE_ATP"/>
    <property type="match status" value="1"/>
</dbReference>
<evidence type="ECO:0000313" key="25">
    <source>
        <dbReference type="Proteomes" id="UP001279734"/>
    </source>
</evidence>
<feature type="chain" id="PRO_5042063385" description="Receptor-like serine/threonine-protein kinase" evidence="20">
    <location>
        <begin position="27"/>
        <end position="806"/>
    </location>
</feature>
<dbReference type="GO" id="GO:0004674">
    <property type="term" value="F:protein serine/threonine kinase activity"/>
    <property type="evidence" value="ECO:0007669"/>
    <property type="project" value="UniProtKB-KW"/>
</dbReference>
<name>A0AAD3SKC9_NEPGR</name>
<dbReference type="Pfam" id="PF00954">
    <property type="entry name" value="S_locus_glycop"/>
    <property type="match status" value="1"/>
</dbReference>
<evidence type="ECO:0000256" key="1">
    <source>
        <dbReference type="ARBA" id="ARBA00004479"/>
    </source>
</evidence>
<keyword evidence="12" id="KW-1015">Disulfide bond</keyword>
<keyword evidence="9 17" id="KW-0067">ATP-binding</keyword>
<dbReference type="EMBL" id="BSYO01000011">
    <property type="protein sequence ID" value="GMH11936.1"/>
    <property type="molecule type" value="Genomic_DNA"/>
</dbReference>